<reference evidence="1 2" key="1">
    <citation type="submission" date="2020-03" db="EMBL/GenBank/DDBJ databases">
        <authorList>
            <person name="Sun Q."/>
        </authorList>
    </citation>
    <scope>NUCLEOTIDE SEQUENCE [LARGE SCALE GENOMIC DNA]</scope>
    <source>
        <strain evidence="1 2">KACC 21451</strain>
    </source>
</reference>
<evidence type="ECO:0000313" key="1">
    <source>
        <dbReference type="EMBL" id="NKE05941.1"/>
    </source>
</evidence>
<dbReference type="Proteomes" id="UP000587942">
    <property type="component" value="Unassembled WGS sequence"/>
</dbReference>
<dbReference type="EMBL" id="JAAVUM010000006">
    <property type="protein sequence ID" value="NKE05941.1"/>
    <property type="molecule type" value="Genomic_DNA"/>
</dbReference>
<dbReference type="RefSeq" id="WP_167832371.1">
    <property type="nucleotide sequence ID" value="NZ_JAAVUM010000006.1"/>
</dbReference>
<evidence type="ECO:0000313" key="2">
    <source>
        <dbReference type="Proteomes" id="UP000587942"/>
    </source>
</evidence>
<dbReference type="AlphaFoldDB" id="A0A846TUA1"/>
<gene>
    <name evidence="1" type="ORF">GWK17_10760</name>
</gene>
<name>A0A846TUA1_9BACI</name>
<accession>A0A846TUA1</accession>
<sequence length="108" mass="12306">MGHDIYGLNKAREEIAYARFSMGNHNALLLYRFLDAYQFYAGISGSGKSSIFSLQQVEKAMKGYKKFFKTAAPSESDCTSWDQKQIFLFIQSCLETAQKEKSVEVYFG</sequence>
<comment type="caution">
    <text evidence="1">The sequence shown here is derived from an EMBL/GenBank/DDBJ whole genome shotgun (WGS) entry which is preliminary data.</text>
</comment>
<organism evidence="1 2">
    <name type="scientific">Mesobacillus selenatarsenatis</name>
    <dbReference type="NCBI Taxonomy" id="388741"/>
    <lineage>
        <taxon>Bacteria</taxon>
        <taxon>Bacillati</taxon>
        <taxon>Bacillota</taxon>
        <taxon>Bacilli</taxon>
        <taxon>Bacillales</taxon>
        <taxon>Bacillaceae</taxon>
        <taxon>Mesobacillus</taxon>
    </lineage>
</organism>
<proteinExistence type="predicted"/>
<protein>
    <submittedName>
        <fullName evidence="1">Uncharacterized protein</fullName>
    </submittedName>
</protein>